<dbReference type="KEGG" id="naz:Aazo_4528"/>
<gene>
    <name evidence="1" type="ordered locus">Aazo_4528</name>
</gene>
<keyword evidence="2" id="KW-1185">Reference proteome</keyword>
<name>D7DX78_NOSA0</name>
<dbReference type="RefSeq" id="WP_013192807.1">
    <property type="nucleotide sequence ID" value="NC_014248.1"/>
</dbReference>
<proteinExistence type="predicted"/>
<dbReference type="HOGENOM" id="CLU_116628_0_0_3"/>
<evidence type="ECO:0000313" key="1">
    <source>
        <dbReference type="EMBL" id="ADI65797.1"/>
    </source>
</evidence>
<dbReference type="Proteomes" id="UP000001511">
    <property type="component" value="Chromosome"/>
</dbReference>
<dbReference type="STRING" id="551115.Aazo_4528"/>
<accession>D7DX78</accession>
<dbReference type="AlphaFoldDB" id="D7DX78"/>
<reference evidence="1 2" key="1">
    <citation type="journal article" date="2010" name="PLoS ONE">
        <title>Genome erosion in a nitrogen-fixing vertically transmitted endosymbiotic multicellular cyanobacterium.</title>
        <authorList>
            <person name="Ran L."/>
            <person name="Larsson J."/>
            <person name="Vigil-Stenman T."/>
            <person name="Nylander J.A."/>
            <person name="Ininbergs K."/>
            <person name="Zheng W.W."/>
            <person name="Lapidus A."/>
            <person name="Lowry S."/>
            <person name="Haselkorn R."/>
            <person name="Bergman B."/>
        </authorList>
    </citation>
    <scope>NUCLEOTIDE SEQUENCE [LARGE SCALE GENOMIC DNA]</scope>
    <source>
        <strain evidence="1 2">0708</strain>
    </source>
</reference>
<dbReference type="eggNOG" id="ENOG50317WH">
    <property type="taxonomic scope" value="Bacteria"/>
</dbReference>
<organism evidence="1 2">
    <name type="scientific">Nostoc azollae (strain 0708)</name>
    <name type="common">Anabaena azollae (strain 0708)</name>
    <dbReference type="NCBI Taxonomy" id="551115"/>
    <lineage>
        <taxon>Bacteria</taxon>
        <taxon>Bacillati</taxon>
        <taxon>Cyanobacteriota</taxon>
        <taxon>Cyanophyceae</taxon>
        <taxon>Nostocales</taxon>
        <taxon>Nostocaceae</taxon>
        <taxon>Trichormus</taxon>
    </lineage>
</organism>
<evidence type="ECO:0000313" key="2">
    <source>
        <dbReference type="Proteomes" id="UP000001511"/>
    </source>
</evidence>
<protein>
    <submittedName>
        <fullName evidence="1">Uncharacterized protein</fullName>
    </submittedName>
</protein>
<dbReference type="EMBL" id="CP002059">
    <property type="protein sequence ID" value="ADI65797.1"/>
    <property type="molecule type" value="Genomic_DNA"/>
</dbReference>
<dbReference type="OrthoDB" id="485097at2"/>
<sequence>MANKQDVKKYLAHWFQLGKKVIVGNGEASLLPTSVLNGERYSPEFEECWEKIISLKISECYLEGTQETIAELLTPTWEVLACGRCAMPIPIKTMGMPSLLCPCFYLSTWPNNELPSPRCPVNSQDQLTDIRDACGERSDRLVDNIPSEV</sequence>